<evidence type="ECO:0000313" key="7">
    <source>
        <dbReference type="EMBL" id="MCF3947543.1"/>
    </source>
</evidence>
<evidence type="ECO:0000256" key="4">
    <source>
        <dbReference type="ARBA" id="ARBA00023004"/>
    </source>
</evidence>
<dbReference type="NCBIfam" id="TIGR02495">
    <property type="entry name" value="NrdG2"/>
    <property type="match status" value="1"/>
</dbReference>
<keyword evidence="4" id="KW-0408">Iron</keyword>
<dbReference type="RefSeq" id="WP_235704793.1">
    <property type="nucleotide sequence ID" value="NZ_JAKGBZ010000025.1"/>
</dbReference>
<keyword evidence="5" id="KW-0411">Iron-sulfur</keyword>
<comment type="caution">
    <text evidence="7">The sequence shown here is derived from an EMBL/GenBank/DDBJ whole genome shotgun (WGS) entry which is preliminary data.</text>
</comment>
<keyword evidence="3" id="KW-0479">Metal-binding</keyword>
<sequence length="235" mass="25689">MPQPDEPLVGGWAPFTTLDFPGRLAATFFLRGCPLRCRYCHNADLQTRQGASPLRWSEALAWLDQRRGLLDGVVLSGGEPTMDRCLEQAIRDVRSLGFEVALHTAGVSPKRLGRVLPLLQWVGLDIKAPFIDYARITGSEASGAQARVALAMLRESGVSYEVRTTVHPALLDAQALQTLAHDLRASGVGRWVLQPFCGRGCVDPALSAENISIEMSLVTHLRRIIPEISVHANDC</sequence>
<dbReference type="SFLD" id="SFLDS00029">
    <property type="entry name" value="Radical_SAM"/>
    <property type="match status" value="1"/>
</dbReference>
<dbReference type="SFLD" id="SFLDG01094">
    <property type="entry name" value="Uncharacterised_Radical_SAM_Su"/>
    <property type="match status" value="1"/>
</dbReference>
<evidence type="ECO:0000256" key="2">
    <source>
        <dbReference type="ARBA" id="ARBA00022691"/>
    </source>
</evidence>
<feature type="domain" description="Radical SAM core" evidence="6">
    <location>
        <begin position="29"/>
        <end position="177"/>
    </location>
</feature>
<dbReference type="InterPro" id="IPR013785">
    <property type="entry name" value="Aldolase_TIM"/>
</dbReference>
<dbReference type="Proteomes" id="UP001521209">
    <property type="component" value="Unassembled WGS sequence"/>
</dbReference>
<dbReference type="InterPro" id="IPR007197">
    <property type="entry name" value="rSAM"/>
</dbReference>
<dbReference type="PANTHER" id="PTHR11228:SF27">
    <property type="entry name" value="GLYCYL-RADICAL ENZYME ACTIVATING ENZYME MJ1227-RELATED"/>
    <property type="match status" value="1"/>
</dbReference>
<protein>
    <submittedName>
        <fullName evidence="7">Anaerobic ribonucleoside-triphosphate reductase activating protein</fullName>
    </submittedName>
</protein>
<dbReference type="Pfam" id="PF04055">
    <property type="entry name" value="Radical_SAM"/>
    <property type="match status" value="1"/>
</dbReference>
<evidence type="ECO:0000256" key="3">
    <source>
        <dbReference type="ARBA" id="ARBA00022723"/>
    </source>
</evidence>
<gene>
    <name evidence="7" type="ORF">L2A60_12730</name>
</gene>
<dbReference type="SUPFAM" id="SSF102114">
    <property type="entry name" value="Radical SAM enzymes"/>
    <property type="match status" value="1"/>
</dbReference>
<dbReference type="InterPro" id="IPR012840">
    <property type="entry name" value="NrdG2"/>
</dbReference>
<organism evidence="7 8">
    <name type="scientific">Acidiphilium iwatense</name>
    <dbReference type="NCBI Taxonomy" id="768198"/>
    <lineage>
        <taxon>Bacteria</taxon>
        <taxon>Pseudomonadati</taxon>
        <taxon>Pseudomonadota</taxon>
        <taxon>Alphaproteobacteria</taxon>
        <taxon>Acetobacterales</taxon>
        <taxon>Acidocellaceae</taxon>
        <taxon>Acidiphilium</taxon>
    </lineage>
</organism>
<name>A0ABS9DXS3_9PROT</name>
<dbReference type="Gene3D" id="3.20.20.70">
    <property type="entry name" value="Aldolase class I"/>
    <property type="match status" value="1"/>
</dbReference>
<evidence type="ECO:0000256" key="5">
    <source>
        <dbReference type="ARBA" id="ARBA00023014"/>
    </source>
</evidence>
<reference evidence="7 8" key="1">
    <citation type="submission" date="2022-01" db="EMBL/GenBank/DDBJ databases">
        <authorList>
            <person name="Won M."/>
            <person name="Kim S.-J."/>
            <person name="Kwon S.-W."/>
        </authorList>
    </citation>
    <scope>NUCLEOTIDE SEQUENCE [LARGE SCALE GENOMIC DNA]</scope>
    <source>
        <strain evidence="7 8">KCTC 23505</strain>
    </source>
</reference>
<keyword evidence="8" id="KW-1185">Reference proteome</keyword>
<evidence type="ECO:0000259" key="6">
    <source>
        <dbReference type="Pfam" id="PF04055"/>
    </source>
</evidence>
<proteinExistence type="predicted"/>
<evidence type="ECO:0000313" key="8">
    <source>
        <dbReference type="Proteomes" id="UP001521209"/>
    </source>
</evidence>
<accession>A0ABS9DXS3</accession>
<keyword evidence="2" id="KW-0949">S-adenosyl-L-methionine</keyword>
<evidence type="ECO:0000256" key="1">
    <source>
        <dbReference type="ARBA" id="ARBA00001966"/>
    </source>
</evidence>
<dbReference type="InterPro" id="IPR050377">
    <property type="entry name" value="Radical_SAM_PqqE_MftC-like"/>
</dbReference>
<dbReference type="EMBL" id="JAKGBZ010000025">
    <property type="protein sequence ID" value="MCF3947543.1"/>
    <property type="molecule type" value="Genomic_DNA"/>
</dbReference>
<dbReference type="InterPro" id="IPR058240">
    <property type="entry name" value="rSAM_sf"/>
</dbReference>
<dbReference type="CDD" id="cd01335">
    <property type="entry name" value="Radical_SAM"/>
    <property type="match status" value="1"/>
</dbReference>
<dbReference type="PANTHER" id="PTHR11228">
    <property type="entry name" value="RADICAL SAM DOMAIN PROTEIN"/>
    <property type="match status" value="1"/>
</dbReference>
<comment type="cofactor">
    <cofactor evidence="1">
        <name>[4Fe-4S] cluster</name>
        <dbReference type="ChEBI" id="CHEBI:49883"/>
    </cofactor>
</comment>